<gene>
    <name evidence="2" type="ORF">ElyMa_004851400</name>
</gene>
<protein>
    <submittedName>
        <fullName evidence="2">Protein-tyrosine dual specificity domain protein</fullName>
    </submittedName>
</protein>
<comment type="caution">
    <text evidence="2">The sequence shown here is derived from an EMBL/GenBank/DDBJ whole genome shotgun (WGS) entry which is preliminary data.</text>
</comment>
<accession>A0AAV4IQA8</accession>
<evidence type="ECO:0000256" key="1">
    <source>
        <dbReference type="SAM" id="MobiDB-lite"/>
    </source>
</evidence>
<organism evidence="2 3">
    <name type="scientific">Elysia marginata</name>
    <dbReference type="NCBI Taxonomy" id="1093978"/>
    <lineage>
        <taxon>Eukaryota</taxon>
        <taxon>Metazoa</taxon>
        <taxon>Spiralia</taxon>
        <taxon>Lophotrochozoa</taxon>
        <taxon>Mollusca</taxon>
        <taxon>Gastropoda</taxon>
        <taxon>Heterobranchia</taxon>
        <taxon>Euthyneura</taxon>
        <taxon>Panpulmonata</taxon>
        <taxon>Sacoglossa</taxon>
        <taxon>Placobranchoidea</taxon>
        <taxon>Plakobranchidae</taxon>
        <taxon>Elysia</taxon>
    </lineage>
</organism>
<dbReference type="Proteomes" id="UP000762676">
    <property type="component" value="Unassembled WGS sequence"/>
</dbReference>
<evidence type="ECO:0000313" key="2">
    <source>
        <dbReference type="EMBL" id="GFS12115.1"/>
    </source>
</evidence>
<keyword evidence="3" id="KW-1185">Reference proteome</keyword>
<name>A0AAV4IQA8_9GAST</name>
<dbReference type="AlphaFoldDB" id="A0AAV4IQA8"/>
<feature type="region of interest" description="Disordered" evidence="1">
    <location>
        <begin position="42"/>
        <end position="83"/>
    </location>
</feature>
<dbReference type="EMBL" id="BMAT01009695">
    <property type="protein sequence ID" value="GFS12115.1"/>
    <property type="molecule type" value="Genomic_DNA"/>
</dbReference>
<feature type="compositionally biased region" description="Polar residues" evidence="1">
    <location>
        <begin position="42"/>
        <end position="54"/>
    </location>
</feature>
<feature type="compositionally biased region" description="Low complexity" evidence="1">
    <location>
        <begin position="62"/>
        <end position="79"/>
    </location>
</feature>
<evidence type="ECO:0000313" key="3">
    <source>
        <dbReference type="Proteomes" id="UP000762676"/>
    </source>
</evidence>
<sequence>MHQVSGQAGQTTNKSWYVRCWEKICACFGRFFCCVCSPTTSVSGAGQSQQSTVPLGQRGTIPSSTPQTPTAGPATPPQARSGKAQLFRVEDRPMFYADKEIVNYQRIVIDEVQKKEGGVGTFGYEMSQRYPNDKIGIMVAANAGLPGGDIGNVIAGRKRGTVAYYMNHGGQEERVVANWAETTHPNNDSRQRRLLEDNIVGAWGLKDDGGTDTVQDVDYVTSEDPLDYGSVWVVDNARLSAVHNIGRRDAVDPQRTFSACLLFGAGPNASDSGTASGTMRRTRSRRAADNKDYDFFKACIQAVLRTKFDAAIEKNVKVVLFDLTSTDIYAGEFKRRILRDYVALVQEILDEPVGPNGEPRWMYVKHAAIAGIKLRRD</sequence>
<proteinExistence type="predicted"/>
<reference evidence="2 3" key="1">
    <citation type="journal article" date="2021" name="Elife">
        <title>Chloroplast acquisition without the gene transfer in kleptoplastic sea slugs, Plakobranchus ocellatus.</title>
        <authorList>
            <person name="Maeda T."/>
            <person name="Takahashi S."/>
            <person name="Yoshida T."/>
            <person name="Shimamura S."/>
            <person name="Takaki Y."/>
            <person name="Nagai Y."/>
            <person name="Toyoda A."/>
            <person name="Suzuki Y."/>
            <person name="Arimoto A."/>
            <person name="Ishii H."/>
            <person name="Satoh N."/>
            <person name="Nishiyama T."/>
            <person name="Hasebe M."/>
            <person name="Maruyama T."/>
            <person name="Minagawa J."/>
            <person name="Obokata J."/>
            <person name="Shigenobu S."/>
        </authorList>
    </citation>
    <scope>NUCLEOTIDE SEQUENCE [LARGE SCALE GENOMIC DNA]</scope>
</reference>